<dbReference type="InterPro" id="IPR050090">
    <property type="entry name" value="Tyrosine_recombinase_XerCD"/>
</dbReference>
<dbReference type="PROSITE" id="PS51898">
    <property type="entry name" value="TYR_RECOMBINASE"/>
    <property type="match status" value="1"/>
</dbReference>
<evidence type="ECO:0000313" key="5">
    <source>
        <dbReference type="EMBL" id="QFX76177.1"/>
    </source>
</evidence>
<dbReference type="SUPFAM" id="SSF56349">
    <property type="entry name" value="DNA breaking-rejoining enzymes"/>
    <property type="match status" value="1"/>
</dbReference>
<proteinExistence type="inferred from homology"/>
<dbReference type="GO" id="GO:0006310">
    <property type="term" value="P:DNA recombination"/>
    <property type="evidence" value="ECO:0007669"/>
    <property type="project" value="UniProtKB-KW"/>
</dbReference>
<dbReference type="InterPro" id="IPR002104">
    <property type="entry name" value="Integrase_catalytic"/>
</dbReference>
<accession>A0A5P9W9B6</accession>
<dbReference type="Pfam" id="PF00589">
    <property type="entry name" value="Phage_integrase"/>
    <property type="match status" value="1"/>
</dbReference>
<protein>
    <submittedName>
        <fullName evidence="5">Integrase</fullName>
    </submittedName>
</protein>
<dbReference type="GO" id="GO:0003677">
    <property type="term" value="F:DNA binding"/>
    <property type="evidence" value="ECO:0007669"/>
    <property type="project" value="UniProtKB-KW"/>
</dbReference>
<feature type="domain" description="Tyr recombinase" evidence="4">
    <location>
        <begin position="1"/>
        <end position="87"/>
    </location>
</feature>
<organism evidence="5">
    <name type="scientific">Enterococcus faecalis</name>
    <name type="common">Streptococcus faecalis</name>
    <dbReference type="NCBI Taxonomy" id="1351"/>
    <lineage>
        <taxon>Bacteria</taxon>
        <taxon>Bacillati</taxon>
        <taxon>Bacillota</taxon>
        <taxon>Bacilli</taxon>
        <taxon>Lactobacillales</taxon>
        <taxon>Enterococcaceae</taxon>
        <taxon>Enterococcus</taxon>
    </lineage>
</organism>
<reference evidence="5" key="1">
    <citation type="submission" date="2018-09" db="EMBL/GenBank/DDBJ databases">
        <title>Analysis of transferable multi-drug resistant plasmids carrying optrA in one Enterococcus isolates from swin.</title>
        <authorList>
            <person name="Chen L."/>
        </authorList>
    </citation>
    <scope>NUCLEOTIDE SEQUENCE</scope>
    <source>
        <plasmid evidence="5">p1</plasmid>
    </source>
</reference>
<dbReference type="PANTHER" id="PTHR30349">
    <property type="entry name" value="PHAGE INTEGRASE-RELATED"/>
    <property type="match status" value="1"/>
</dbReference>
<evidence type="ECO:0000256" key="1">
    <source>
        <dbReference type="ARBA" id="ARBA00008857"/>
    </source>
</evidence>
<dbReference type="Gene3D" id="1.10.443.10">
    <property type="entry name" value="Intergrase catalytic core"/>
    <property type="match status" value="1"/>
</dbReference>
<evidence type="ECO:0000256" key="3">
    <source>
        <dbReference type="ARBA" id="ARBA00023172"/>
    </source>
</evidence>
<geneLocation type="plasmid" evidence="5">
    <name>p1</name>
</geneLocation>
<keyword evidence="5" id="KW-0614">Plasmid</keyword>
<name>A0A5P9W9B6_ENTFL</name>
<dbReference type="InterPro" id="IPR011010">
    <property type="entry name" value="DNA_brk_join_enz"/>
</dbReference>
<keyword evidence="2" id="KW-0238">DNA-binding</keyword>
<evidence type="ECO:0000256" key="2">
    <source>
        <dbReference type="ARBA" id="ARBA00023125"/>
    </source>
</evidence>
<keyword evidence="3" id="KW-0233">DNA recombination</keyword>
<dbReference type="PANTHER" id="PTHR30349:SF41">
    <property type="entry name" value="INTEGRASE_RECOMBINASE PROTEIN MJ0367-RELATED"/>
    <property type="match status" value="1"/>
</dbReference>
<sequence>MQQNPLKEGYFGKPLKYQSVLDLVRRIVKRTGIEFTSHMLRHTHATQLIREGWDVAFVQKRLGHAHVQTTLNTYVHLSDQDMKNEFNKYLERKEHKK</sequence>
<dbReference type="InterPro" id="IPR013762">
    <property type="entry name" value="Integrase-like_cat_sf"/>
</dbReference>
<dbReference type="AlphaFoldDB" id="A0A5P9W9B6"/>
<evidence type="ECO:0000259" key="4">
    <source>
        <dbReference type="PROSITE" id="PS51898"/>
    </source>
</evidence>
<dbReference type="GO" id="GO:0015074">
    <property type="term" value="P:DNA integration"/>
    <property type="evidence" value="ECO:0007669"/>
    <property type="project" value="InterPro"/>
</dbReference>
<dbReference type="EMBL" id="MH830363">
    <property type="protein sequence ID" value="QFX76177.1"/>
    <property type="molecule type" value="Genomic_DNA"/>
</dbReference>
<comment type="similarity">
    <text evidence="1">Belongs to the 'phage' integrase family.</text>
</comment>